<dbReference type="EMBL" id="MCGT01000027">
    <property type="protein sequence ID" value="ORX49181.1"/>
    <property type="molecule type" value="Genomic_DNA"/>
</dbReference>
<dbReference type="OrthoDB" id="9974421at2759"/>
<feature type="region of interest" description="Disordered" evidence="1">
    <location>
        <begin position="1"/>
        <end position="46"/>
    </location>
</feature>
<dbReference type="PANTHER" id="PTHR11005">
    <property type="entry name" value="LYSOSOMAL ACID LIPASE-RELATED"/>
    <property type="match status" value="1"/>
</dbReference>
<comment type="caution">
    <text evidence="4">The sequence shown here is derived from an EMBL/GenBank/DDBJ whole genome shotgun (WGS) entry which is preliminary data.</text>
</comment>
<dbReference type="GO" id="GO:0016787">
    <property type="term" value="F:hydrolase activity"/>
    <property type="evidence" value="ECO:0007669"/>
    <property type="project" value="UniProtKB-KW"/>
</dbReference>
<organism evidence="4 5">
    <name type="scientific">Hesseltinella vesiculosa</name>
    <dbReference type="NCBI Taxonomy" id="101127"/>
    <lineage>
        <taxon>Eukaryota</taxon>
        <taxon>Fungi</taxon>
        <taxon>Fungi incertae sedis</taxon>
        <taxon>Mucoromycota</taxon>
        <taxon>Mucoromycotina</taxon>
        <taxon>Mucoromycetes</taxon>
        <taxon>Mucorales</taxon>
        <taxon>Cunninghamellaceae</taxon>
        <taxon>Hesseltinella</taxon>
    </lineage>
</organism>
<keyword evidence="5" id="KW-1185">Reference proteome</keyword>
<dbReference type="Proteomes" id="UP000242146">
    <property type="component" value="Unassembled WGS sequence"/>
</dbReference>
<name>A0A1X2GAL9_9FUNG</name>
<gene>
    <name evidence="4" type="ORF">DM01DRAFT_1325951</name>
</gene>
<dbReference type="InterPro" id="IPR029058">
    <property type="entry name" value="AB_hydrolase_fold"/>
</dbReference>
<reference evidence="4 5" key="1">
    <citation type="submission" date="2016-07" db="EMBL/GenBank/DDBJ databases">
        <title>Pervasive Adenine N6-methylation of Active Genes in Fungi.</title>
        <authorList>
            <consortium name="DOE Joint Genome Institute"/>
            <person name="Mondo S.J."/>
            <person name="Dannebaum R.O."/>
            <person name="Kuo R.C."/>
            <person name="Labutti K."/>
            <person name="Haridas S."/>
            <person name="Kuo A."/>
            <person name="Salamov A."/>
            <person name="Ahrendt S.R."/>
            <person name="Lipzen A."/>
            <person name="Sullivan W."/>
            <person name="Andreopoulos W.B."/>
            <person name="Clum A."/>
            <person name="Lindquist E."/>
            <person name="Daum C."/>
            <person name="Ramamoorthy G.K."/>
            <person name="Gryganskyi A."/>
            <person name="Culley D."/>
            <person name="Magnuson J.K."/>
            <person name="James T.Y."/>
            <person name="O'Malley M.A."/>
            <person name="Stajich J.E."/>
            <person name="Spatafora J.W."/>
            <person name="Visel A."/>
            <person name="Grigoriev I.V."/>
        </authorList>
    </citation>
    <scope>NUCLEOTIDE SEQUENCE [LARGE SCALE GENOMIC DNA]</scope>
    <source>
        <strain evidence="4 5">NRRL 3301</strain>
    </source>
</reference>
<evidence type="ECO:0000256" key="1">
    <source>
        <dbReference type="SAM" id="MobiDB-lite"/>
    </source>
</evidence>
<dbReference type="Pfam" id="PF04083">
    <property type="entry name" value="Abhydro_lipase"/>
    <property type="match status" value="1"/>
</dbReference>
<evidence type="ECO:0000259" key="3">
    <source>
        <dbReference type="Pfam" id="PF04083"/>
    </source>
</evidence>
<keyword evidence="4" id="KW-0378">Hydrolase</keyword>
<keyword evidence="2" id="KW-0812">Transmembrane</keyword>
<proteinExistence type="predicted"/>
<accession>A0A1X2GAL9</accession>
<keyword evidence="2" id="KW-1133">Transmembrane helix</keyword>
<feature type="domain" description="Partial AB-hydrolase lipase" evidence="3">
    <location>
        <begin position="140"/>
        <end position="196"/>
    </location>
</feature>
<keyword evidence="2" id="KW-0472">Membrane</keyword>
<feature type="transmembrane region" description="Helical" evidence="2">
    <location>
        <begin position="81"/>
        <end position="102"/>
    </location>
</feature>
<sequence length="511" mass="58941">MHLTNDRNTQPSALVTSEDRDTCPQSPDSVSQDDPQTEPLLNGYNHDECSIAMDPSLLQSPHHDRKRPSRSWRETIHDRSLQALSFCLTIPVLTVFTTIALFDTAKRRHNLRHEADAWTEERLQQEHRNPGEQITQDDTYYAQRWGYQCHTHQAITKDGHILKMYRFGAKNKPMGQGPPVLLCHGLFQASGAFVLNEESSMAFVLVDQGYDVWTGNNRAVAGFHHLQYEADQVEYWDWGLKELGLYDIPAMLDHIRTTSGHSRVALIGHSQGNAQVFIALSQQPELADKMSCFIALAPAVVAGHLTHRFPLRWLIQLDEKPFRILFGRKAFIGIMTVAQKLLPANLMQVLAYSMFSYLFEWWDHHWIQRRKIKYFQFTPRPVSTRLLLDWMLGWGQKGVCRFIKNRSTDVDAQEQKLYAQKTIPLVVVYGTDDYLVDGAAFVRSFEGYDYHAVTIDDLPLPRYSFSFPTLKLAHVERIPGYEHMDCIWGFDNTETTYPLILNTLQEKARWT</sequence>
<dbReference type="Gene3D" id="3.40.50.1820">
    <property type="entry name" value="alpha/beta hydrolase"/>
    <property type="match status" value="1"/>
</dbReference>
<dbReference type="GO" id="GO:0006629">
    <property type="term" value="P:lipid metabolic process"/>
    <property type="evidence" value="ECO:0007669"/>
    <property type="project" value="InterPro"/>
</dbReference>
<evidence type="ECO:0000256" key="2">
    <source>
        <dbReference type="SAM" id="Phobius"/>
    </source>
</evidence>
<dbReference type="InterPro" id="IPR006693">
    <property type="entry name" value="AB_hydrolase_lipase"/>
</dbReference>
<dbReference type="STRING" id="101127.A0A1X2GAL9"/>
<dbReference type="AlphaFoldDB" id="A0A1X2GAL9"/>
<evidence type="ECO:0000313" key="4">
    <source>
        <dbReference type="EMBL" id="ORX49181.1"/>
    </source>
</evidence>
<feature type="compositionally biased region" description="Polar residues" evidence="1">
    <location>
        <begin position="23"/>
        <end position="34"/>
    </location>
</feature>
<protein>
    <submittedName>
        <fullName evidence="4">Alpha/beta-hydrolase</fullName>
    </submittedName>
</protein>
<evidence type="ECO:0000313" key="5">
    <source>
        <dbReference type="Proteomes" id="UP000242146"/>
    </source>
</evidence>
<feature type="compositionally biased region" description="Polar residues" evidence="1">
    <location>
        <begin position="1"/>
        <end position="15"/>
    </location>
</feature>
<dbReference type="SUPFAM" id="SSF53474">
    <property type="entry name" value="alpha/beta-Hydrolases"/>
    <property type="match status" value="1"/>
</dbReference>